<dbReference type="AlphaFoldDB" id="A0A848F1S2"/>
<comment type="caution">
    <text evidence="1">The sequence shown here is derived from an EMBL/GenBank/DDBJ whole genome shotgun (WGS) entry which is preliminary data.</text>
</comment>
<protein>
    <submittedName>
        <fullName evidence="1">Uncharacterized protein</fullName>
    </submittedName>
</protein>
<name>A0A848F1S2_STACP</name>
<gene>
    <name evidence="1" type="ORF">HHM13_09400</name>
</gene>
<evidence type="ECO:0000313" key="1">
    <source>
        <dbReference type="EMBL" id="NMK98306.1"/>
    </source>
</evidence>
<organism evidence="1 2">
    <name type="scientific">Staphylococcus capitis</name>
    <dbReference type="NCBI Taxonomy" id="29388"/>
    <lineage>
        <taxon>Bacteria</taxon>
        <taxon>Bacillati</taxon>
        <taxon>Bacillota</taxon>
        <taxon>Bacilli</taxon>
        <taxon>Bacillales</taxon>
        <taxon>Staphylococcaceae</taxon>
        <taxon>Staphylococcus</taxon>
    </lineage>
</organism>
<dbReference type="Proteomes" id="UP000550736">
    <property type="component" value="Unassembled WGS sequence"/>
</dbReference>
<proteinExistence type="predicted"/>
<sequence length="65" mass="7586">MEGVSFHELQVGDNIWFKSPYVSFSHWGTVESLNYNFEGKSYVNVKVGVETVLRAYENYTFIKED</sequence>
<reference evidence="1 2" key="1">
    <citation type="submission" date="2020-04" db="EMBL/GenBank/DDBJ databases">
        <title>The Epidemiology and Molecular Characteristics of Linezolid-Resistant Staphylococcus capitis in Huashan Hospital, Shanghai.</title>
        <authorList>
            <person name="Ding L."/>
            <person name="Li P."/>
            <person name="Yang Y."/>
            <person name="Lin D."/>
            <person name="Xu X."/>
        </authorList>
    </citation>
    <scope>NUCLEOTIDE SEQUENCE [LARGE SCALE GENOMIC DNA]</scope>
    <source>
        <strain evidence="1 2">12-86</strain>
    </source>
</reference>
<dbReference type="EMBL" id="JABBLX010000034">
    <property type="protein sequence ID" value="NMK98306.1"/>
    <property type="molecule type" value="Genomic_DNA"/>
</dbReference>
<accession>A0A848F1S2</accession>
<dbReference type="RefSeq" id="WP_030058929.1">
    <property type="nucleotide sequence ID" value="NZ_CP086659.1"/>
</dbReference>
<evidence type="ECO:0000313" key="2">
    <source>
        <dbReference type="Proteomes" id="UP000550736"/>
    </source>
</evidence>